<sequence length="75" mass="8490">MVAYPLGKGQTKDHSAQVRLPAFPEFPGVCEELHGEFEHFVEGMQRRTRFCLIFGDQQTFLFQSGDLLLVGRCDG</sequence>
<reference evidence="1 2" key="1">
    <citation type="journal article" date="2018" name="Int. J. Syst. Bacteriol.">
        <title>Oceaniradius stylonemae gen. nov., sp. nov., isolated from a red alga, Stylonema cornu-cervi.</title>
        <authorList>
            <person name="Jeong S."/>
        </authorList>
    </citation>
    <scope>NUCLEOTIDE SEQUENCE [LARGE SCALE GENOMIC DNA]</scope>
    <source>
        <strain evidence="1 2">StC1</strain>
    </source>
</reference>
<dbReference type="AlphaFoldDB" id="A0A3A8ALF9"/>
<evidence type="ECO:0000313" key="1">
    <source>
        <dbReference type="EMBL" id="RKF08450.1"/>
    </source>
</evidence>
<proteinExistence type="predicted"/>
<evidence type="ECO:0000313" key="2">
    <source>
        <dbReference type="Proteomes" id="UP000246132"/>
    </source>
</evidence>
<dbReference type="Proteomes" id="UP000246132">
    <property type="component" value="Unassembled WGS sequence"/>
</dbReference>
<gene>
    <name evidence="1" type="ORF">DEM25_000110</name>
</gene>
<name>A0A3A8ALF9_9HYPH</name>
<dbReference type="EMBL" id="QFWV02000001">
    <property type="protein sequence ID" value="RKF08450.1"/>
    <property type="molecule type" value="Genomic_DNA"/>
</dbReference>
<accession>A0A3A8ALF9</accession>
<protein>
    <submittedName>
        <fullName evidence="1">Uncharacterized protein</fullName>
    </submittedName>
</protein>
<keyword evidence="2" id="KW-1185">Reference proteome</keyword>
<comment type="caution">
    <text evidence="1">The sequence shown here is derived from an EMBL/GenBank/DDBJ whole genome shotgun (WGS) entry which is preliminary data.</text>
</comment>
<organism evidence="1 2">
    <name type="scientific">Oceaniradius stylonematis</name>
    <dbReference type="NCBI Taxonomy" id="2184161"/>
    <lineage>
        <taxon>Bacteria</taxon>
        <taxon>Pseudomonadati</taxon>
        <taxon>Pseudomonadota</taxon>
        <taxon>Alphaproteobacteria</taxon>
        <taxon>Hyphomicrobiales</taxon>
        <taxon>Ahrensiaceae</taxon>
        <taxon>Oceaniradius</taxon>
    </lineage>
</organism>